<organism evidence="1">
    <name type="scientific">Rhipicephalus pulchellus</name>
    <name type="common">Yellow backed tick</name>
    <name type="synonym">Dermacentor pulchellus</name>
    <dbReference type="NCBI Taxonomy" id="72859"/>
    <lineage>
        <taxon>Eukaryota</taxon>
        <taxon>Metazoa</taxon>
        <taxon>Ecdysozoa</taxon>
        <taxon>Arthropoda</taxon>
        <taxon>Chelicerata</taxon>
        <taxon>Arachnida</taxon>
        <taxon>Acari</taxon>
        <taxon>Parasitiformes</taxon>
        <taxon>Ixodida</taxon>
        <taxon>Ixodoidea</taxon>
        <taxon>Ixodidae</taxon>
        <taxon>Rhipicephalinae</taxon>
        <taxon>Rhipicephalus</taxon>
        <taxon>Rhipicephalus</taxon>
    </lineage>
</organism>
<name>L7LZ90_RHIPC</name>
<reference evidence="1" key="1">
    <citation type="submission" date="2012-11" db="EMBL/GenBank/DDBJ databases">
        <authorList>
            <person name="Lucero-Rivera Y.E."/>
            <person name="Tovar-Ramirez D."/>
        </authorList>
    </citation>
    <scope>NUCLEOTIDE SEQUENCE</scope>
    <source>
        <tissue evidence="1">Salivary gland</tissue>
    </source>
</reference>
<proteinExistence type="evidence at transcript level"/>
<dbReference type="AlphaFoldDB" id="L7LZ90"/>
<protein>
    <submittedName>
        <fullName evidence="1">Uncharacterized protein</fullName>
    </submittedName>
</protein>
<evidence type="ECO:0000313" key="1">
    <source>
        <dbReference type="EMBL" id="JAA57401.1"/>
    </source>
</evidence>
<reference evidence="1" key="2">
    <citation type="journal article" date="2015" name="J. Proteomics">
        <title>Sexual differences in the sialomes of the zebra tick, Rhipicephalus pulchellus.</title>
        <authorList>
            <person name="Tan A.W."/>
            <person name="Francischetti I.M."/>
            <person name="Slovak M."/>
            <person name="Kini R.M."/>
            <person name="Ribeiro J.M."/>
        </authorList>
    </citation>
    <scope>NUCLEOTIDE SEQUENCE</scope>
    <source>
        <tissue evidence="1">Salivary gland</tissue>
    </source>
</reference>
<accession>L7LZ90</accession>
<dbReference type="EMBL" id="GACK01007633">
    <property type="protein sequence ID" value="JAA57401.1"/>
    <property type="molecule type" value="mRNA"/>
</dbReference>
<sequence>MISWFWVAKSQQLLLLRCSIIFDLTQTPCVWLPIYMALQFYLFRYLEITLQHETNITSKFAGSPRASDPMFLYMVRSRRLQYTLG</sequence>